<dbReference type="AlphaFoldDB" id="A0A1X7NIB5"/>
<dbReference type="OrthoDB" id="2164136at2"/>
<protein>
    <submittedName>
        <fullName evidence="1">Uncharacterized protein</fullName>
    </submittedName>
</protein>
<name>A0A1X7NIB5_9LACT</name>
<evidence type="ECO:0000313" key="2">
    <source>
        <dbReference type="Proteomes" id="UP000193435"/>
    </source>
</evidence>
<accession>A0A1X7NIB5</accession>
<evidence type="ECO:0000313" key="1">
    <source>
        <dbReference type="EMBL" id="SMH37517.1"/>
    </source>
</evidence>
<gene>
    <name evidence="1" type="ORF">SAMN04488700_2001</name>
</gene>
<dbReference type="EMBL" id="FXBJ01000002">
    <property type="protein sequence ID" value="SMH37517.1"/>
    <property type="molecule type" value="Genomic_DNA"/>
</dbReference>
<sequence length="98" mass="11535">MRLNKSDKTQVIFILLNLTDVRMKNINITINFSNTVNEVILDKSSFFLSEDRFGIFELNTAMPVYIEIPEELKAIFNNLKDFEEIRYSIDSFDYEAIN</sequence>
<reference evidence="1 2" key="1">
    <citation type="submission" date="2017-04" db="EMBL/GenBank/DDBJ databases">
        <authorList>
            <person name="Afonso C.L."/>
            <person name="Miller P.J."/>
            <person name="Scott M.A."/>
            <person name="Spackman E."/>
            <person name="Goraichik I."/>
            <person name="Dimitrov K.M."/>
            <person name="Suarez D.L."/>
            <person name="Swayne D.E."/>
        </authorList>
    </citation>
    <scope>NUCLEOTIDE SEQUENCE [LARGE SCALE GENOMIC DNA]</scope>
    <source>
        <strain evidence="1 2">LMG26642</strain>
    </source>
</reference>
<dbReference type="Proteomes" id="UP000193435">
    <property type="component" value="Unassembled WGS sequence"/>
</dbReference>
<organism evidence="1 2">
    <name type="scientific">Carnobacterium iners</name>
    <dbReference type="NCBI Taxonomy" id="1073423"/>
    <lineage>
        <taxon>Bacteria</taxon>
        <taxon>Bacillati</taxon>
        <taxon>Bacillota</taxon>
        <taxon>Bacilli</taxon>
        <taxon>Lactobacillales</taxon>
        <taxon>Carnobacteriaceae</taxon>
        <taxon>Carnobacterium</taxon>
    </lineage>
</organism>
<keyword evidence="2" id="KW-1185">Reference proteome</keyword>
<proteinExistence type="predicted"/>